<proteinExistence type="predicted"/>
<gene>
    <name evidence="2" type="ORF">A2363_04770</name>
</gene>
<organism evidence="2 3">
    <name type="scientific">Candidatus Gottesmanbacteria bacterium RIFOXYB1_FULL_47_11</name>
    <dbReference type="NCBI Taxonomy" id="1798401"/>
    <lineage>
        <taxon>Bacteria</taxon>
        <taxon>Candidatus Gottesmaniibacteriota</taxon>
    </lineage>
</organism>
<dbReference type="EMBL" id="MFKE01000028">
    <property type="protein sequence ID" value="OGG34484.1"/>
    <property type="molecule type" value="Genomic_DNA"/>
</dbReference>
<evidence type="ECO:0000313" key="3">
    <source>
        <dbReference type="Proteomes" id="UP000176186"/>
    </source>
</evidence>
<accession>A0A1F6BC09</accession>
<comment type="caution">
    <text evidence="2">The sequence shown here is derived from an EMBL/GenBank/DDBJ whole genome shotgun (WGS) entry which is preliminary data.</text>
</comment>
<evidence type="ECO:0000256" key="1">
    <source>
        <dbReference type="SAM" id="Phobius"/>
    </source>
</evidence>
<feature type="transmembrane region" description="Helical" evidence="1">
    <location>
        <begin position="50"/>
        <end position="66"/>
    </location>
</feature>
<reference evidence="2 3" key="1">
    <citation type="journal article" date="2016" name="Nat. Commun.">
        <title>Thousands of microbial genomes shed light on interconnected biogeochemical processes in an aquifer system.</title>
        <authorList>
            <person name="Anantharaman K."/>
            <person name="Brown C.T."/>
            <person name="Hug L.A."/>
            <person name="Sharon I."/>
            <person name="Castelle C.J."/>
            <person name="Probst A.J."/>
            <person name="Thomas B.C."/>
            <person name="Singh A."/>
            <person name="Wilkins M.J."/>
            <person name="Karaoz U."/>
            <person name="Brodie E.L."/>
            <person name="Williams K.H."/>
            <person name="Hubbard S.S."/>
            <person name="Banfield J.F."/>
        </authorList>
    </citation>
    <scope>NUCLEOTIDE SEQUENCE [LARGE SCALE GENOMIC DNA]</scope>
</reference>
<name>A0A1F6BC09_9BACT</name>
<sequence length="68" mass="8100">MKPQDTVFFFLLVGLILVRKPRLFLVSGLVCWVLSIPLFAKWIFFTAERLTWYGVAFVLIYLLIRYEK</sequence>
<keyword evidence="1" id="KW-0472">Membrane</keyword>
<dbReference type="AlphaFoldDB" id="A0A1F6BC09"/>
<dbReference type="STRING" id="1798401.A2363_04770"/>
<feature type="transmembrane region" description="Helical" evidence="1">
    <location>
        <begin position="23"/>
        <end position="44"/>
    </location>
</feature>
<protein>
    <submittedName>
        <fullName evidence="2">Uncharacterized protein</fullName>
    </submittedName>
</protein>
<keyword evidence="1" id="KW-0812">Transmembrane</keyword>
<evidence type="ECO:0000313" key="2">
    <source>
        <dbReference type="EMBL" id="OGG34484.1"/>
    </source>
</evidence>
<keyword evidence="1" id="KW-1133">Transmembrane helix</keyword>
<dbReference type="Proteomes" id="UP000176186">
    <property type="component" value="Unassembled WGS sequence"/>
</dbReference>